<organism evidence="1 2">
    <name type="scientific">Avena sativa</name>
    <name type="common">Oat</name>
    <dbReference type="NCBI Taxonomy" id="4498"/>
    <lineage>
        <taxon>Eukaryota</taxon>
        <taxon>Viridiplantae</taxon>
        <taxon>Streptophyta</taxon>
        <taxon>Embryophyta</taxon>
        <taxon>Tracheophyta</taxon>
        <taxon>Spermatophyta</taxon>
        <taxon>Magnoliopsida</taxon>
        <taxon>Liliopsida</taxon>
        <taxon>Poales</taxon>
        <taxon>Poaceae</taxon>
        <taxon>BOP clade</taxon>
        <taxon>Pooideae</taxon>
        <taxon>Poodae</taxon>
        <taxon>Poeae</taxon>
        <taxon>Poeae Chloroplast Group 1 (Aveneae type)</taxon>
        <taxon>Aveninae</taxon>
        <taxon>Avena</taxon>
    </lineage>
</organism>
<reference evidence="1" key="1">
    <citation type="submission" date="2021-05" db="EMBL/GenBank/DDBJ databases">
        <authorList>
            <person name="Scholz U."/>
            <person name="Mascher M."/>
            <person name="Fiebig A."/>
        </authorList>
    </citation>
    <scope>NUCLEOTIDE SEQUENCE [LARGE SCALE GENOMIC DNA]</scope>
</reference>
<evidence type="ECO:0000313" key="2">
    <source>
        <dbReference type="Proteomes" id="UP001732700"/>
    </source>
</evidence>
<accession>A0ACD5Y8V2</accession>
<proteinExistence type="predicted"/>
<sequence length="329" mass="35341">MAPPISGDARLPPQGTATYALYQFGTSGAAVAVATAVTHPLDVIKIRLQMQLAGQRGNLVGMVHTVPHHLCIARFTNLLLSILLKGNLSQGAIFTQMVKKEGPRSLYLGFAPALTRSLVYGGLRLGLYEPCKHVCSYAFGSTNFAFKFASGVVAGALATTLTNPMEVLKVRSQMSTSRISTIGMMRKIVAEEGLKALWKGVGPAMVRAGCLTASQMVTYDEAKQALLKLTPLEEGFQLHLMSSCIAGTAGTLVTAPIDMIKTRLMLQKESKGGRVYRNGFHCAYQVVRTEGVKSLYKGGFATFARLGPQTAITFIACEKLREFVGMTAI</sequence>
<name>A0ACD5Y8V2_AVESA</name>
<dbReference type="EnsemblPlants" id="AVESA.00010b.r2.5CG0915470.4">
    <property type="protein sequence ID" value="AVESA.00010b.r2.5CG0915470.4.CDS"/>
    <property type="gene ID" value="AVESA.00010b.r2.5CG0915470"/>
</dbReference>
<reference evidence="1" key="2">
    <citation type="submission" date="2025-09" db="UniProtKB">
        <authorList>
            <consortium name="EnsemblPlants"/>
        </authorList>
    </citation>
    <scope>IDENTIFICATION</scope>
</reference>
<keyword evidence="2" id="KW-1185">Reference proteome</keyword>
<dbReference type="Proteomes" id="UP001732700">
    <property type="component" value="Chromosome 5C"/>
</dbReference>
<protein>
    <submittedName>
        <fullName evidence="1">Uncharacterized protein</fullName>
    </submittedName>
</protein>
<evidence type="ECO:0000313" key="1">
    <source>
        <dbReference type="EnsemblPlants" id="AVESA.00010b.r2.5CG0915470.4.CDS"/>
    </source>
</evidence>